<dbReference type="RefSeq" id="WP_170037023.1">
    <property type="nucleotide sequence ID" value="NZ_JABDTL010000002.1"/>
</dbReference>
<dbReference type="GO" id="GO:0016757">
    <property type="term" value="F:glycosyltransferase activity"/>
    <property type="evidence" value="ECO:0007669"/>
    <property type="project" value="UniProtKB-KW"/>
</dbReference>
<dbReference type="SUPFAM" id="SSF53756">
    <property type="entry name" value="UDP-Glycosyltransferase/glycogen phosphorylase"/>
    <property type="match status" value="1"/>
</dbReference>
<accession>A0A841H4G5</accession>
<dbReference type="EMBL" id="JACHIA010000019">
    <property type="protein sequence ID" value="MBB6072900.1"/>
    <property type="molecule type" value="Genomic_DNA"/>
</dbReference>
<dbReference type="PANTHER" id="PTHR12526:SF510">
    <property type="entry name" value="D-INOSITOL 3-PHOSPHATE GLYCOSYLTRANSFERASE"/>
    <property type="match status" value="1"/>
</dbReference>
<evidence type="ECO:0000313" key="5">
    <source>
        <dbReference type="EMBL" id="MBB6072900.1"/>
    </source>
</evidence>
<name>A0A841H4G5_9BACT</name>
<dbReference type="AlphaFoldDB" id="A0A841H4G5"/>
<dbReference type="Pfam" id="PF13439">
    <property type="entry name" value="Glyco_transf_4"/>
    <property type="match status" value="1"/>
</dbReference>
<dbReference type="Proteomes" id="UP000582837">
    <property type="component" value="Unassembled WGS sequence"/>
</dbReference>
<feature type="domain" description="Glycosyl transferase family 1" evidence="3">
    <location>
        <begin position="214"/>
        <end position="374"/>
    </location>
</feature>
<evidence type="ECO:0000313" key="6">
    <source>
        <dbReference type="Proteomes" id="UP000582837"/>
    </source>
</evidence>
<protein>
    <submittedName>
        <fullName evidence="5">Glycosyltransferase involved in cell wall biosynthesis</fullName>
    </submittedName>
</protein>
<dbReference type="PANTHER" id="PTHR12526">
    <property type="entry name" value="GLYCOSYLTRANSFERASE"/>
    <property type="match status" value="1"/>
</dbReference>
<dbReference type="Gene3D" id="3.40.50.2000">
    <property type="entry name" value="Glycogen Phosphorylase B"/>
    <property type="match status" value="2"/>
</dbReference>
<sequence>MKVLYLVSAYARDPEDVITPWLVETIRRLRTRGVEAEVLAPSYRGLATQTVEGVRVHRFRYAPRPWETLTHDQTAPDRIRERPAFLSLVPGYVAAGSLAAARLARTGEFAAIHAFWPLPHGVIGLAAKRASGVPLVSTFFGVELTWMEKELPFLSPVLRRIVRGSDAVTAISSYTAERLRRQVPGADPAIIPFGATVEPSAFATAGVPRDADAPFELLFVGRLVERKGVHLLLDALASLPPDRRVVLRVVGDGPDRARLQARAEELGLGGRAVFHGFVSKDELQLRMAECDCFVLPAVVDSKGDTEGLGVVLLEAMSYGKPTIASAAGGIVDIVRDGRNGFLVPPGDATALAGAIGRMMDDPEGARRMGMNGRDDVRTGFSWDVIVGRLAEVYDSVRRR</sequence>
<keyword evidence="6" id="KW-1185">Reference proteome</keyword>
<dbReference type="InterPro" id="IPR001296">
    <property type="entry name" value="Glyco_trans_1"/>
</dbReference>
<evidence type="ECO:0000256" key="1">
    <source>
        <dbReference type="ARBA" id="ARBA00022676"/>
    </source>
</evidence>
<dbReference type="Pfam" id="PF00534">
    <property type="entry name" value="Glycos_transf_1"/>
    <property type="match status" value="1"/>
</dbReference>
<organism evidence="5 6">
    <name type="scientific">Longimicrobium terrae</name>
    <dbReference type="NCBI Taxonomy" id="1639882"/>
    <lineage>
        <taxon>Bacteria</taxon>
        <taxon>Pseudomonadati</taxon>
        <taxon>Gemmatimonadota</taxon>
        <taxon>Longimicrobiia</taxon>
        <taxon>Longimicrobiales</taxon>
        <taxon>Longimicrobiaceae</taxon>
        <taxon>Longimicrobium</taxon>
    </lineage>
</organism>
<dbReference type="InterPro" id="IPR028098">
    <property type="entry name" value="Glyco_trans_4-like_N"/>
</dbReference>
<keyword evidence="2 5" id="KW-0808">Transferase</keyword>
<feature type="domain" description="Glycosyltransferase subfamily 4-like N-terminal" evidence="4">
    <location>
        <begin position="23"/>
        <end position="194"/>
    </location>
</feature>
<keyword evidence="1" id="KW-0328">Glycosyltransferase</keyword>
<evidence type="ECO:0000259" key="3">
    <source>
        <dbReference type="Pfam" id="PF00534"/>
    </source>
</evidence>
<evidence type="ECO:0000259" key="4">
    <source>
        <dbReference type="Pfam" id="PF13439"/>
    </source>
</evidence>
<evidence type="ECO:0000256" key="2">
    <source>
        <dbReference type="ARBA" id="ARBA00022679"/>
    </source>
</evidence>
<dbReference type="CDD" id="cd03801">
    <property type="entry name" value="GT4_PimA-like"/>
    <property type="match status" value="1"/>
</dbReference>
<proteinExistence type="predicted"/>
<reference evidence="5 6" key="1">
    <citation type="submission" date="2020-08" db="EMBL/GenBank/DDBJ databases">
        <title>Genomic Encyclopedia of Type Strains, Phase IV (KMG-IV): sequencing the most valuable type-strain genomes for metagenomic binning, comparative biology and taxonomic classification.</title>
        <authorList>
            <person name="Goeker M."/>
        </authorList>
    </citation>
    <scope>NUCLEOTIDE SEQUENCE [LARGE SCALE GENOMIC DNA]</scope>
    <source>
        <strain evidence="5 6">DSM 29007</strain>
    </source>
</reference>
<comment type="caution">
    <text evidence="5">The sequence shown here is derived from an EMBL/GenBank/DDBJ whole genome shotgun (WGS) entry which is preliminary data.</text>
</comment>
<gene>
    <name evidence="5" type="ORF">HNQ61_004566</name>
</gene>